<evidence type="ECO:0000256" key="1">
    <source>
        <dbReference type="ARBA" id="ARBA00004123"/>
    </source>
</evidence>
<dbReference type="HOGENOM" id="CLU_065920_1_0_1"/>
<feature type="compositionally biased region" description="Basic and acidic residues" evidence="5">
    <location>
        <begin position="334"/>
        <end position="344"/>
    </location>
</feature>
<feature type="region of interest" description="Disordered" evidence="5">
    <location>
        <begin position="665"/>
        <end position="815"/>
    </location>
</feature>
<dbReference type="STRING" id="32264.T1KBJ8"/>
<feature type="compositionally biased region" description="Basic and acidic residues" evidence="5">
    <location>
        <begin position="665"/>
        <end position="675"/>
    </location>
</feature>
<dbReference type="InterPro" id="IPR007526">
    <property type="entry name" value="SWIRM"/>
</dbReference>
<reference evidence="7" key="2">
    <citation type="submission" date="2015-06" db="UniProtKB">
        <authorList>
            <consortium name="EnsemblMetazoa"/>
        </authorList>
    </citation>
    <scope>IDENTIFICATION</scope>
</reference>
<dbReference type="EnsemblMetazoa" id="tetur08g04340.1">
    <property type="protein sequence ID" value="tetur08g04340.1"/>
    <property type="gene ID" value="tetur08g04340"/>
</dbReference>
<keyword evidence="3" id="KW-0489">Methyltransferase</keyword>
<evidence type="ECO:0000313" key="8">
    <source>
        <dbReference type="Proteomes" id="UP000015104"/>
    </source>
</evidence>
<accession>T1KBJ8</accession>
<dbReference type="InterPro" id="IPR009057">
    <property type="entry name" value="Homeodomain-like_sf"/>
</dbReference>
<dbReference type="eggNOG" id="KOG1279">
    <property type="taxonomic scope" value="Eukaryota"/>
</dbReference>
<feature type="compositionally biased region" description="Basic residues" evidence="5">
    <location>
        <begin position="403"/>
        <end position="415"/>
    </location>
</feature>
<feature type="compositionally biased region" description="Basic and acidic residues" evidence="5">
    <location>
        <begin position="548"/>
        <end position="565"/>
    </location>
</feature>
<dbReference type="Gene3D" id="3.40.50.150">
    <property type="entry name" value="Vaccinia Virus protein VP39"/>
    <property type="match status" value="1"/>
</dbReference>
<dbReference type="GO" id="GO:0008757">
    <property type="term" value="F:S-adenosylmethionine-dependent methyltransferase activity"/>
    <property type="evidence" value="ECO:0007669"/>
    <property type="project" value="InterPro"/>
</dbReference>
<dbReference type="SUPFAM" id="SSF46689">
    <property type="entry name" value="Homeodomain-like"/>
    <property type="match status" value="1"/>
</dbReference>
<dbReference type="Pfam" id="PF08241">
    <property type="entry name" value="Methyltransf_11"/>
    <property type="match status" value="1"/>
</dbReference>
<dbReference type="AlphaFoldDB" id="T1KBJ8"/>
<evidence type="ECO:0000313" key="7">
    <source>
        <dbReference type="EnsemblMetazoa" id="tetur08g04340.1"/>
    </source>
</evidence>
<dbReference type="GO" id="GO:0032259">
    <property type="term" value="P:methylation"/>
    <property type="evidence" value="ECO:0007669"/>
    <property type="project" value="UniProtKB-KW"/>
</dbReference>
<protein>
    <recommendedName>
        <fullName evidence="6">SWIRM domain-containing protein</fullName>
    </recommendedName>
</protein>
<feature type="compositionally biased region" description="Polar residues" evidence="5">
    <location>
        <begin position="392"/>
        <end position="402"/>
    </location>
</feature>
<dbReference type="InterPro" id="IPR051419">
    <property type="entry name" value="Lys/N-term_MeTrsfase_sf"/>
</dbReference>
<dbReference type="PANTHER" id="PTHR12176">
    <property type="entry name" value="SAM-DEPENDENT METHYLTRANSFERASE SUPERFAMILY PROTEIN"/>
    <property type="match status" value="1"/>
</dbReference>
<feature type="compositionally biased region" description="Basic residues" evidence="5">
    <location>
        <begin position="475"/>
        <end position="485"/>
    </location>
</feature>
<evidence type="ECO:0000256" key="4">
    <source>
        <dbReference type="ARBA" id="ARBA00022679"/>
    </source>
</evidence>
<dbReference type="Proteomes" id="UP000015104">
    <property type="component" value="Unassembled WGS sequence"/>
</dbReference>
<feature type="domain" description="SWIRM" evidence="6">
    <location>
        <begin position="568"/>
        <end position="669"/>
    </location>
</feature>
<feature type="compositionally biased region" description="Low complexity" evidence="5">
    <location>
        <begin position="439"/>
        <end position="449"/>
    </location>
</feature>
<dbReference type="InterPro" id="IPR013216">
    <property type="entry name" value="Methyltransf_11"/>
</dbReference>
<evidence type="ECO:0000256" key="3">
    <source>
        <dbReference type="ARBA" id="ARBA00022603"/>
    </source>
</evidence>
<sequence length="815" mass="93760">MQADRFQTEDVYEWLVGYHQIKDLLGQYINKNDTILILGCGNSLLGEKLRRDGFNLIFSMDYCENVVTNMSNHCDTCKHINWLTMDATNMPIRDETFDIVLEKATIDTFLVNEKDLWTLSAPTIKIIDQTLSEISRILKPNGKFISLSFNQPHFRGLLYSKDKYDWSIQLYHSNAMLGLNPLTDDSEAMHFHFGKLTGDSKDFFNCDTPIGLDYPDRSALQPICVHFDSGDGTNDGEKADENVELLDISSKRLPVDLGFNGLDKTTIQINGNYTSSQLVVNSPPTSESGSAESNDYINLQCNDNYMRADYTNQVPSVDNERVFYNNNHLYYSNHYHEQPHDNLNHHQSHQSHQIYHRNHLNVNHTTHQQNYHIHYQNYQQQPSTPIHYYQHYQPQAKQQSFQRYHHRKHTPHKAPQKPIQKPPQSPPKITKLVKHKQRQQTQTSTQVRTPPQPQPQPQSQPKPQSKSQVKVQPSLKRKHYRRNHIKALEEKPVLNQPVVQKPKLGRPRKYNYSPPKPVKFRSNRLRLKVQSENLESEQDSESIPESSKNSDAKKESKKEKEQEILPVEWDRPENLSFDRNNVSDFEKASLPEFFAGKYDRTHFHPSQYLQIRNIFLDEWESRKPNTVRFREMIRVHKGIGNVVSFSRVCKFLTAIGAINDVDKDDTIVTGNKDEDSCNLSLPSIEDNQDNQNKVNDEESEEPKESLQAPSSSSSPSPSPSPPSLSSSTEANTLSPSATPSEDSMLQTAAPRPRRGRKRKSYFLNEMTRLGIDPAQAGFPIPENDKEKDDVQETINENDDKSNEMDDLPESVQSSP</sequence>
<evidence type="ECO:0000256" key="2">
    <source>
        <dbReference type="ARBA" id="ARBA00008361"/>
    </source>
</evidence>
<dbReference type="EMBL" id="CAEY01001951">
    <property type="status" value="NOT_ANNOTATED_CDS"/>
    <property type="molecule type" value="Genomic_DNA"/>
</dbReference>
<feature type="compositionally biased region" description="Basic residues" evidence="5">
    <location>
        <begin position="518"/>
        <end position="527"/>
    </location>
</feature>
<organism evidence="7 8">
    <name type="scientific">Tetranychus urticae</name>
    <name type="common">Two-spotted spider mite</name>
    <dbReference type="NCBI Taxonomy" id="32264"/>
    <lineage>
        <taxon>Eukaryota</taxon>
        <taxon>Metazoa</taxon>
        <taxon>Ecdysozoa</taxon>
        <taxon>Arthropoda</taxon>
        <taxon>Chelicerata</taxon>
        <taxon>Arachnida</taxon>
        <taxon>Acari</taxon>
        <taxon>Acariformes</taxon>
        <taxon>Trombidiformes</taxon>
        <taxon>Prostigmata</taxon>
        <taxon>Eleutherengona</taxon>
        <taxon>Raphignathae</taxon>
        <taxon>Tetranychoidea</taxon>
        <taxon>Tetranychidae</taxon>
        <taxon>Tetranychus</taxon>
    </lineage>
</organism>
<keyword evidence="4" id="KW-0808">Transferase</keyword>
<feature type="region of interest" description="Disordered" evidence="5">
    <location>
        <begin position="334"/>
        <end position="353"/>
    </location>
</feature>
<dbReference type="SUPFAM" id="SSF53335">
    <property type="entry name" value="S-adenosyl-L-methionine-dependent methyltransferases"/>
    <property type="match status" value="1"/>
</dbReference>
<name>T1KBJ8_TETUR</name>
<feature type="region of interest" description="Disordered" evidence="5">
    <location>
        <begin position="392"/>
        <end position="565"/>
    </location>
</feature>
<evidence type="ECO:0000259" key="6">
    <source>
        <dbReference type="PROSITE" id="PS50934"/>
    </source>
</evidence>
<feature type="compositionally biased region" description="Pro residues" evidence="5">
    <location>
        <begin position="450"/>
        <end position="460"/>
    </location>
</feature>
<dbReference type="Pfam" id="PF04433">
    <property type="entry name" value="SWIRM"/>
    <property type="match status" value="1"/>
</dbReference>
<dbReference type="InterPro" id="IPR029063">
    <property type="entry name" value="SAM-dependent_MTases_sf"/>
</dbReference>
<dbReference type="InterPro" id="IPR036388">
    <property type="entry name" value="WH-like_DNA-bd_sf"/>
</dbReference>
<reference evidence="8" key="1">
    <citation type="submission" date="2011-08" db="EMBL/GenBank/DDBJ databases">
        <authorList>
            <person name="Rombauts S."/>
        </authorList>
    </citation>
    <scope>NUCLEOTIDE SEQUENCE</scope>
    <source>
        <strain evidence="8">London</strain>
    </source>
</reference>
<dbReference type="GO" id="GO:0005634">
    <property type="term" value="C:nucleus"/>
    <property type="evidence" value="ECO:0007669"/>
    <property type="project" value="UniProtKB-SubCell"/>
</dbReference>
<feature type="compositionally biased region" description="Polar residues" evidence="5">
    <location>
        <begin position="728"/>
        <end position="746"/>
    </location>
</feature>
<dbReference type="Gene3D" id="1.10.10.10">
    <property type="entry name" value="Winged helix-like DNA-binding domain superfamily/Winged helix DNA-binding domain"/>
    <property type="match status" value="1"/>
</dbReference>
<comment type="similarity">
    <text evidence="2">Belongs to the methyltransferase superfamily.</text>
</comment>
<feature type="compositionally biased region" description="Low complexity" evidence="5">
    <location>
        <begin position="461"/>
        <end position="473"/>
    </location>
</feature>
<dbReference type="CDD" id="cd02440">
    <property type="entry name" value="AdoMet_MTases"/>
    <property type="match status" value="1"/>
</dbReference>
<dbReference type="PANTHER" id="PTHR12176:SF80">
    <property type="entry name" value="EEF1A LYSINE METHYLTRANSFERASE 4"/>
    <property type="match status" value="1"/>
</dbReference>
<dbReference type="PROSITE" id="PS50934">
    <property type="entry name" value="SWIRM"/>
    <property type="match status" value="1"/>
</dbReference>
<evidence type="ECO:0000256" key="5">
    <source>
        <dbReference type="SAM" id="MobiDB-lite"/>
    </source>
</evidence>
<comment type="subcellular location">
    <subcellularLocation>
        <location evidence="1">Nucleus</location>
    </subcellularLocation>
</comment>
<keyword evidence="8" id="KW-1185">Reference proteome</keyword>
<proteinExistence type="inferred from homology"/>
<feature type="compositionally biased region" description="Basic residues" evidence="5">
    <location>
        <begin position="751"/>
        <end position="760"/>
    </location>
</feature>